<evidence type="ECO:0000256" key="1">
    <source>
        <dbReference type="SAM" id="MobiDB-lite"/>
    </source>
</evidence>
<comment type="caution">
    <text evidence="2">The sequence shown here is derived from an EMBL/GenBank/DDBJ whole genome shotgun (WGS) entry which is preliminary data.</text>
</comment>
<reference evidence="2" key="1">
    <citation type="submission" date="2020-05" db="EMBL/GenBank/DDBJ databases">
        <title>Mycena genomes resolve the evolution of fungal bioluminescence.</title>
        <authorList>
            <person name="Tsai I.J."/>
        </authorList>
    </citation>
    <scope>NUCLEOTIDE SEQUENCE</scope>
    <source>
        <strain evidence="2">171206Taipei</strain>
    </source>
</reference>
<feature type="region of interest" description="Disordered" evidence="1">
    <location>
        <begin position="1"/>
        <end position="21"/>
    </location>
</feature>
<gene>
    <name evidence="2" type="ORF">MIND_01172200</name>
</gene>
<dbReference type="OrthoDB" id="2817141at2759"/>
<dbReference type="RefSeq" id="XP_037215167.1">
    <property type="nucleotide sequence ID" value="XM_037368241.1"/>
</dbReference>
<evidence type="ECO:0000313" key="3">
    <source>
        <dbReference type="Proteomes" id="UP000636479"/>
    </source>
</evidence>
<sequence>MSHTPIEVQFESPPSGSVHSSDPPFRVFSARMWRIPGVRGPFSPLPPAAHTLSIASDSIFINSYSGNNRISIPLADARRWGLREDKRVQFARATAPNGQRFCLRFIFHADTVMQEGDPTWNQRFIQALVDDAKFHIKHLQTVAGLLVPQNYGMWVMETGDWAGTVLFSLTQWCGTPWKSLLRTELNTKANNLLIGRVCEMLHDLGVKITGRMGSSEDLCHIILDVEDPAVTKEMAKNGEARCYIVDFSHARRHNCKRRLPLVPLGRDAFRLLMQTPTFSFGCPELENIAHLLDFTPRGLQYPSEPPETPIGEAMKWRDDYLAAHPSYSNAAVLVAQRVALFPNALPVYPGLKVSGVSKEDMSAELTLYDCGRGYIDPASLIKGCSRDEYEYLLWGNKMEAKAIAMDAQPLPKWPESAPSGHDSADTS</sequence>
<protein>
    <recommendedName>
        <fullName evidence="4">Protein kinase domain-containing protein</fullName>
    </recommendedName>
</protein>
<accession>A0A8H6VSY1</accession>
<dbReference type="EMBL" id="JACAZF010000011">
    <property type="protein sequence ID" value="KAF7292739.1"/>
    <property type="molecule type" value="Genomic_DNA"/>
</dbReference>
<dbReference type="Proteomes" id="UP000636479">
    <property type="component" value="Unassembled WGS sequence"/>
</dbReference>
<evidence type="ECO:0008006" key="4">
    <source>
        <dbReference type="Google" id="ProtNLM"/>
    </source>
</evidence>
<evidence type="ECO:0000313" key="2">
    <source>
        <dbReference type="EMBL" id="KAF7292739.1"/>
    </source>
</evidence>
<name>A0A8H6VSY1_9AGAR</name>
<dbReference type="AlphaFoldDB" id="A0A8H6VSY1"/>
<organism evidence="2 3">
    <name type="scientific">Mycena indigotica</name>
    <dbReference type="NCBI Taxonomy" id="2126181"/>
    <lineage>
        <taxon>Eukaryota</taxon>
        <taxon>Fungi</taxon>
        <taxon>Dikarya</taxon>
        <taxon>Basidiomycota</taxon>
        <taxon>Agaricomycotina</taxon>
        <taxon>Agaricomycetes</taxon>
        <taxon>Agaricomycetidae</taxon>
        <taxon>Agaricales</taxon>
        <taxon>Marasmiineae</taxon>
        <taxon>Mycenaceae</taxon>
        <taxon>Mycena</taxon>
    </lineage>
</organism>
<proteinExistence type="predicted"/>
<keyword evidence="3" id="KW-1185">Reference proteome</keyword>
<dbReference type="GeneID" id="59350757"/>